<keyword evidence="1" id="KW-0406">Ion transport</keyword>
<dbReference type="Proteomes" id="UP001219518">
    <property type="component" value="Unassembled WGS sequence"/>
</dbReference>
<reference evidence="1" key="2">
    <citation type="journal article" date="2023" name="BMC Genomics">
        <title>Pest status, molecular evolution, and epigenetic factors derived from the genome assembly of Frankliniella fusca, a thysanopteran phytovirus vector.</title>
        <authorList>
            <person name="Catto M.A."/>
            <person name="Labadie P.E."/>
            <person name="Jacobson A.L."/>
            <person name="Kennedy G.G."/>
            <person name="Srinivasan R."/>
            <person name="Hunt B.G."/>
        </authorList>
    </citation>
    <scope>NUCLEOTIDE SEQUENCE</scope>
    <source>
        <strain evidence="1">PL_HMW_Pooled</strain>
    </source>
</reference>
<dbReference type="EMBL" id="JAHWGI010000307">
    <property type="protein sequence ID" value="KAK3912936.1"/>
    <property type="molecule type" value="Genomic_DNA"/>
</dbReference>
<keyword evidence="1" id="KW-0407">Ion channel</keyword>
<reference evidence="1" key="1">
    <citation type="submission" date="2021-07" db="EMBL/GenBank/DDBJ databases">
        <authorList>
            <person name="Catto M.A."/>
            <person name="Jacobson A."/>
            <person name="Kennedy G."/>
            <person name="Labadie P."/>
            <person name="Hunt B.G."/>
            <person name="Srinivasan R."/>
        </authorList>
    </citation>
    <scope>NUCLEOTIDE SEQUENCE</scope>
    <source>
        <strain evidence="1">PL_HMW_Pooled</strain>
        <tissue evidence="1">Head</tissue>
    </source>
</reference>
<comment type="caution">
    <text evidence="1">The sequence shown here is derived from an EMBL/GenBank/DDBJ whole genome shotgun (WGS) entry which is preliminary data.</text>
</comment>
<proteinExistence type="predicted"/>
<protein>
    <submittedName>
        <fullName evidence="1">Voltage-gated potassium channel subunit beta-3</fullName>
    </submittedName>
</protein>
<accession>A0AAE1LAK7</accession>
<gene>
    <name evidence="1" type="ORF">KUF71_022390</name>
</gene>
<name>A0AAE1LAK7_9NEOP</name>
<keyword evidence="1" id="KW-0813">Transport</keyword>
<sequence>MEEFAGTHEHLTALAGGGPGGGGGGGLGGALAGGLGGGLAGALAGGLGSTTKEQMLLARDPLLSSGALRQTNVTPGLRYRNLGKSGLRVSNVGLGEKPASAASESKDRFHASVLVALMEHYHGNESDLLNQSAGDSPHFTAARTSVARNVDI</sequence>
<evidence type="ECO:0000313" key="1">
    <source>
        <dbReference type="EMBL" id="KAK3912936.1"/>
    </source>
</evidence>
<keyword evidence="2" id="KW-1185">Reference proteome</keyword>
<evidence type="ECO:0000313" key="2">
    <source>
        <dbReference type="Proteomes" id="UP001219518"/>
    </source>
</evidence>
<dbReference type="GO" id="GO:0034220">
    <property type="term" value="P:monoatomic ion transmembrane transport"/>
    <property type="evidence" value="ECO:0007669"/>
    <property type="project" value="UniProtKB-KW"/>
</dbReference>
<dbReference type="AlphaFoldDB" id="A0AAE1LAK7"/>
<organism evidence="1 2">
    <name type="scientific">Frankliniella fusca</name>
    <dbReference type="NCBI Taxonomy" id="407009"/>
    <lineage>
        <taxon>Eukaryota</taxon>
        <taxon>Metazoa</taxon>
        <taxon>Ecdysozoa</taxon>
        <taxon>Arthropoda</taxon>
        <taxon>Hexapoda</taxon>
        <taxon>Insecta</taxon>
        <taxon>Pterygota</taxon>
        <taxon>Neoptera</taxon>
        <taxon>Paraneoptera</taxon>
        <taxon>Thysanoptera</taxon>
        <taxon>Terebrantia</taxon>
        <taxon>Thripoidea</taxon>
        <taxon>Thripidae</taxon>
        <taxon>Frankliniella</taxon>
    </lineage>
</organism>